<accession>A0A1M7J068</accession>
<evidence type="ECO:0000313" key="2">
    <source>
        <dbReference type="EMBL" id="SHM46322.1"/>
    </source>
</evidence>
<evidence type="ECO:0000313" key="3">
    <source>
        <dbReference type="Proteomes" id="UP000183974"/>
    </source>
</evidence>
<keyword evidence="3" id="KW-1185">Reference proteome</keyword>
<dbReference type="AlphaFoldDB" id="A0A1M7J068"/>
<dbReference type="EMBL" id="FRBR01000017">
    <property type="protein sequence ID" value="SHM46322.1"/>
    <property type="molecule type" value="Genomic_DNA"/>
</dbReference>
<protein>
    <submittedName>
        <fullName evidence="2">Uncharacterized protein</fullName>
    </submittedName>
</protein>
<gene>
    <name evidence="2" type="ORF">SAMN05444398_11759</name>
</gene>
<evidence type="ECO:0000256" key="1">
    <source>
        <dbReference type="SAM" id="MobiDB-lite"/>
    </source>
</evidence>
<organism evidence="2 3">
    <name type="scientific">Roseovarius pacificus</name>
    <dbReference type="NCBI Taxonomy" id="337701"/>
    <lineage>
        <taxon>Bacteria</taxon>
        <taxon>Pseudomonadati</taxon>
        <taxon>Pseudomonadota</taxon>
        <taxon>Alphaproteobacteria</taxon>
        <taxon>Rhodobacterales</taxon>
        <taxon>Roseobacteraceae</taxon>
        <taxon>Roseovarius</taxon>
    </lineage>
</organism>
<feature type="compositionally biased region" description="Low complexity" evidence="1">
    <location>
        <begin position="8"/>
        <end position="19"/>
    </location>
</feature>
<dbReference type="Proteomes" id="UP000183974">
    <property type="component" value="Unassembled WGS sequence"/>
</dbReference>
<sequence length="188" mass="19550">PQDIPKARSTTSSRGTSTRQAEMHVPCSRRLLRERVRQPPSPSPVRSPAGPFLSVFPTKPPPDNAPVGSVVGGFGWLSSASKVSYHPSQVLPNDQPMNRAGYPSLESAPNNAPAPGVSGDGFDRPGGACPTRSSSEVVRIGPVGPVLPVVALVVLLRADLQVFGVDAATVMAPVADDAVAWIFLGPTS</sequence>
<feature type="non-terminal residue" evidence="2">
    <location>
        <position position="1"/>
    </location>
</feature>
<feature type="region of interest" description="Disordered" evidence="1">
    <location>
        <begin position="1"/>
        <end position="56"/>
    </location>
</feature>
<proteinExistence type="predicted"/>
<name>A0A1M7J068_9RHOB</name>
<reference evidence="2 3" key="1">
    <citation type="submission" date="2016-11" db="EMBL/GenBank/DDBJ databases">
        <authorList>
            <person name="Jaros S."/>
            <person name="Januszkiewicz K."/>
            <person name="Wedrychowicz H."/>
        </authorList>
    </citation>
    <scope>NUCLEOTIDE SEQUENCE [LARGE SCALE GENOMIC DNA]</scope>
    <source>
        <strain evidence="2 3">DSM 29589</strain>
    </source>
</reference>